<evidence type="ECO:0000313" key="4">
    <source>
        <dbReference type="RefSeq" id="XP_017685528.1"/>
    </source>
</evidence>
<dbReference type="Proteomes" id="UP000504624">
    <property type="component" value="Unplaced"/>
</dbReference>
<feature type="coiled-coil region" evidence="1">
    <location>
        <begin position="135"/>
        <end position="176"/>
    </location>
</feature>
<evidence type="ECO:0000256" key="1">
    <source>
        <dbReference type="SAM" id="Coils"/>
    </source>
</evidence>
<dbReference type="GO" id="GO:0034451">
    <property type="term" value="C:centriolar satellite"/>
    <property type="evidence" value="ECO:0007669"/>
    <property type="project" value="TreeGrafter"/>
</dbReference>
<feature type="region of interest" description="Disordered" evidence="2">
    <location>
        <begin position="22"/>
        <end position="56"/>
    </location>
</feature>
<accession>A0A6J0IFW7</accession>
<feature type="coiled-coil region" evidence="1">
    <location>
        <begin position="662"/>
        <end position="689"/>
    </location>
</feature>
<feature type="compositionally biased region" description="Basic and acidic residues" evidence="2">
    <location>
        <begin position="30"/>
        <end position="39"/>
    </location>
</feature>
<dbReference type="OrthoDB" id="10258312at2759"/>
<feature type="compositionally biased region" description="Polar residues" evidence="2">
    <location>
        <begin position="40"/>
        <end position="49"/>
    </location>
</feature>
<gene>
    <name evidence="4" type="primary">CCDC13</name>
</gene>
<dbReference type="PANTHER" id="PTHR31935">
    <property type="entry name" value="COILED-COIL DOMAIN-CONTAINING PROTEIN 13"/>
    <property type="match status" value="1"/>
</dbReference>
<proteinExistence type="predicted"/>
<dbReference type="PANTHER" id="PTHR31935:SF1">
    <property type="entry name" value="COILED-COIL DOMAIN-CONTAINING PROTEIN 13"/>
    <property type="match status" value="1"/>
</dbReference>
<evidence type="ECO:0000313" key="3">
    <source>
        <dbReference type="Proteomes" id="UP000504624"/>
    </source>
</evidence>
<reference evidence="4" key="1">
    <citation type="submission" date="2025-08" db="UniProtKB">
        <authorList>
            <consortium name="RefSeq"/>
        </authorList>
    </citation>
    <scope>IDENTIFICATION</scope>
</reference>
<evidence type="ECO:0000256" key="2">
    <source>
        <dbReference type="SAM" id="MobiDB-lite"/>
    </source>
</evidence>
<dbReference type="CTD" id="152206"/>
<dbReference type="GeneID" id="108504706"/>
<keyword evidence="1" id="KW-0175">Coiled coil</keyword>
<keyword evidence="3" id="KW-1185">Reference proteome</keyword>
<feature type="region of interest" description="Disordered" evidence="2">
    <location>
        <begin position="449"/>
        <end position="515"/>
    </location>
</feature>
<feature type="region of interest" description="Disordered" evidence="2">
    <location>
        <begin position="594"/>
        <end position="616"/>
    </location>
</feature>
<dbReference type="InterPro" id="IPR038929">
    <property type="entry name" value="CCDC13"/>
</dbReference>
<sequence length="702" mass="79324">MESDIKVNQDFKSQFKAYQKQQQRRLQNVMERKKEKQNSQKDNGNTGETLRTPDDLNLFEVGQPVNEDGSNRFLEAGNEQLQDQLREVRDENCRLYKLVTEKDFEIKQLQKKVQEDRLALAGTSGLAGDVAATKIVELAKKNREITAEAESERAKVKQLNHKVKELERELQAAVEKIHSLGGGGGIKESTLKMLEENLAESPEVKALQEKLNTANFKAMEYRNQLQSSRQELKMTQKLLANEIGEDVNIQSLLANSGSWRGRAQQILVLQNKVRELESKLGQNKTRRSVMDIDEEFLALEDPRKLSAQEKHLLKLRNLEKEKKEALEKLAGEHRALQNSHEEVNKKLNASKARNKILCGELKILKAQVVTLLEKGKHDDELIDALLSQQKQMQEILKDLSQKEDENKESWKIGQMLNNETEEQSCLIEHLRELVAKVKKMEEAIGKLTLQKESAHQGEGSGAADTPPSEHSEAPLAPGSSEVARTDSARTVSSMGHTLVESAATRPSLLRDDIPPGGLPGTDIAERKVLQTQITEHGALCQAAEVERDGLLALMTVLQKRVEESSNKVWEAEKRLQKQQWQSVILEQELEKLQTDPGKNTTGQKPPLWSRTGESVGHSRLPLNVSDRKELPAFPLSQLPPESQGEELNMRLVTQLDENKALQAALESTVRKKEEDLKLYQDTMEQVKKIFLQAIEQQKQEKS</sequence>
<dbReference type="RefSeq" id="XP_017685528.1">
    <property type="nucleotide sequence ID" value="XM_017830039.1"/>
</dbReference>
<feature type="coiled-coil region" evidence="1">
    <location>
        <begin position="204"/>
        <end position="238"/>
    </location>
</feature>
<organism evidence="3 4">
    <name type="scientific">Lepidothrix coronata</name>
    <name type="common">blue-crowned manakin</name>
    <dbReference type="NCBI Taxonomy" id="321398"/>
    <lineage>
        <taxon>Eukaryota</taxon>
        <taxon>Metazoa</taxon>
        <taxon>Chordata</taxon>
        <taxon>Craniata</taxon>
        <taxon>Vertebrata</taxon>
        <taxon>Euteleostomi</taxon>
        <taxon>Archelosauria</taxon>
        <taxon>Archosauria</taxon>
        <taxon>Dinosauria</taxon>
        <taxon>Saurischia</taxon>
        <taxon>Theropoda</taxon>
        <taxon>Coelurosauria</taxon>
        <taxon>Aves</taxon>
        <taxon>Neognathae</taxon>
        <taxon>Neoaves</taxon>
        <taxon>Telluraves</taxon>
        <taxon>Australaves</taxon>
        <taxon>Passeriformes</taxon>
        <taxon>Pipridae</taxon>
        <taxon>Lepidothrix</taxon>
    </lineage>
</organism>
<dbReference type="GO" id="GO:0031122">
    <property type="term" value="P:cytoplasmic microtubule organization"/>
    <property type="evidence" value="ECO:0007669"/>
    <property type="project" value="TreeGrafter"/>
</dbReference>
<feature type="coiled-coil region" evidence="1">
    <location>
        <begin position="308"/>
        <end position="353"/>
    </location>
</feature>
<dbReference type="GO" id="GO:1905515">
    <property type="term" value="P:non-motile cilium assembly"/>
    <property type="evidence" value="ECO:0007669"/>
    <property type="project" value="TreeGrafter"/>
</dbReference>
<name>A0A6J0IFW7_9PASS</name>
<protein>
    <submittedName>
        <fullName evidence="4">Coiled-coil domain-containing protein 13</fullName>
    </submittedName>
</protein>
<dbReference type="AlphaFoldDB" id="A0A6J0IFW7"/>